<protein>
    <submittedName>
        <fullName evidence="2">Uncharacterized protein</fullName>
    </submittedName>
</protein>
<feature type="signal peptide" evidence="1">
    <location>
        <begin position="1"/>
        <end position="26"/>
    </location>
</feature>
<evidence type="ECO:0000313" key="2">
    <source>
        <dbReference type="EMBL" id="OUO56801.1"/>
    </source>
</evidence>
<keyword evidence="3" id="KW-1185">Reference proteome</keyword>
<feature type="chain" id="PRO_5013073783" evidence="1">
    <location>
        <begin position="27"/>
        <end position="300"/>
    </location>
</feature>
<dbReference type="Proteomes" id="UP000196368">
    <property type="component" value="Unassembled WGS sequence"/>
</dbReference>
<comment type="caution">
    <text evidence="2">The sequence shown here is derived from an EMBL/GenBank/DDBJ whole genome shotgun (WGS) entry which is preliminary data.</text>
</comment>
<evidence type="ECO:0000256" key="1">
    <source>
        <dbReference type="SAM" id="SignalP"/>
    </source>
</evidence>
<evidence type="ECO:0000313" key="3">
    <source>
        <dbReference type="Proteomes" id="UP000196368"/>
    </source>
</evidence>
<dbReference type="EMBL" id="NFJD01000002">
    <property type="protein sequence ID" value="OUO56801.1"/>
    <property type="molecule type" value="Genomic_DNA"/>
</dbReference>
<proteinExistence type="predicted"/>
<reference evidence="3" key="1">
    <citation type="submission" date="2017-04" db="EMBL/GenBank/DDBJ databases">
        <title>Function of individual gut microbiota members based on whole genome sequencing of pure cultures obtained from chicken caecum.</title>
        <authorList>
            <person name="Medvecky M."/>
            <person name="Cejkova D."/>
            <person name="Polansky O."/>
            <person name="Karasova D."/>
            <person name="Kubasova T."/>
            <person name="Cizek A."/>
            <person name="Rychlik I."/>
        </authorList>
    </citation>
    <scope>NUCLEOTIDE SEQUENCE [LARGE SCALE GENOMIC DNA]</scope>
    <source>
        <strain evidence="3">An273</strain>
    </source>
</reference>
<dbReference type="AlphaFoldDB" id="A0A1Y4DN18"/>
<sequence>MDNKMKRTLVCCVLFFSILLLPGVRAGAEGVKRGWEVELSKLSFDFNSTEVKNATEYKDFPQARLNADSQTAIRGFLDASADYYAHRYLWSNELILDYGRTKIRPVDGETLTNESADQILFTTGYTQRLWNIPNFLGGFELGPFANLGYETEFTKPEDAARKKVLRATAGVKLFEGTYLKSLFAAVVGERDYTYSPTSNKLAWEAGLKIEQPVREGVVAKYEVFFRDYLSESQSNQTDLDYEFSADARLEVQLYKNLYLAPFVSFYTAQAKYFGKRGENLYIGVSLSFSHLFKAADEISE</sequence>
<gene>
    <name evidence="2" type="ORF">B5F75_02855</name>
</gene>
<name>A0A1Y4DN18_9BACT</name>
<keyword evidence="1" id="KW-0732">Signal</keyword>
<accession>A0A1Y4DN18</accession>
<organism evidence="2 3">
    <name type="scientific">Candidatus Avelusimicrobium gallicola</name>
    <dbReference type="NCBI Taxonomy" id="2562704"/>
    <lineage>
        <taxon>Bacteria</taxon>
        <taxon>Pseudomonadati</taxon>
        <taxon>Elusimicrobiota</taxon>
        <taxon>Elusimicrobia</taxon>
        <taxon>Elusimicrobiales</taxon>
        <taxon>Elusimicrobiaceae</taxon>
        <taxon>Candidatus Avelusimicrobium</taxon>
    </lineage>
</organism>